<feature type="signal peptide" evidence="4">
    <location>
        <begin position="1"/>
        <end position="20"/>
    </location>
</feature>
<keyword evidence="4" id="KW-0732">Signal</keyword>
<evidence type="ECO:0000256" key="3">
    <source>
        <dbReference type="SAM" id="Phobius"/>
    </source>
</evidence>
<sequence length="266" mass="30141">MSSIVLAIFLVFGSIPGLVAFEIDKLIYCNLSRCGEENVVCRKVNYSSPCRPRARLVSLSDEQRNVILNTVNQFRNTAAAGLTHKLLPAGRMARIQWSPELEHFAMMDAMSCVSMTRPCMTSPNFPNMGSIFDMYSYLGKRQNSLKIITEMISQWTSEGRYVTSKQTAFLSENSDLKFILRVALLMSERNTHMGCSAVKLQHQRFRYLYLSCTFATMNILGLPIYRSAKSPAQMCLKRDVLFTNLCAAGEKYLENAKLVDLRMHAK</sequence>
<gene>
    <name evidence="7" type="primary">LOC108080263</name>
</gene>
<dbReference type="RefSeq" id="XP_017030419.1">
    <property type="nucleotide sequence ID" value="XM_017174930.3"/>
</dbReference>
<dbReference type="SUPFAM" id="SSF55797">
    <property type="entry name" value="PR-1-like"/>
    <property type="match status" value="1"/>
</dbReference>
<keyword evidence="3" id="KW-0472">Membrane</keyword>
<comment type="subcellular location">
    <subcellularLocation>
        <location evidence="1">Secreted</location>
    </subcellularLocation>
</comment>
<dbReference type="GO" id="GO:0005576">
    <property type="term" value="C:extracellular region"/>
    <property type="evidence" value="ECO:0007669"/>
    <property type="project" value="UniProtKB-SubCell"/>
</dbReference>
<feature type="chain" id="PRO_5028168501" evidence="4">
    <location>
        <begin position="21"/>
        <end position="266"/>
    </location>
</feature>
<organism evidence="6 7">
    <name type="scientific">Drosophila kikkawai</name>
    <name type="common">Fruit fly</name>
    <dbReference type="NCBI Taxonomy" id="30033"/>
    <lineage>
        <taxon>Eukaryota</taxon>
        <taxon>Metazoa</taxon>
        <taxon>Ecdysozoa</taxon>
        <taxon>Arthropoda</taxon>
        <taxon>Hexapoda</taxon>
        <taxon>Insecta</taxon>
        <taxon>Pterygota</taxon>
        <taxon>Neoptera</taxon>
        <taxon>Endopterygota</taxon>
        <taxon>Diptera</taxon>
        <taxon>Brachycera</taxon>
        <taxon>Muscomorpha</taxon>
        <taxon>Ephydroidea</taxon>
        <taxon>Drosophilidae</taxon>
        <taxon>Drosophila</taxon>
        <taxon>Sophophora</taxon>
    </lineage>
</organism>
<evidence type="ECO:0000259" key="5">
    <source>
        <dbReference type="Pfam" id="PF00188"/>
    </source>
</evidence>
<dbReference type="Proteomes" id="UP001652661">
    <property type="component" value="Chromosome 3R"/>
</dbReference>
<keyword evidence="2" id="KW-0964">Secreted</keyword>
<dbReference type="InterPro" id="IPR014044">
    <property type="entry name" value="CAP_dom"/>
</dbReference>
<evidence type="ECO:0000313" key="7">
    <source>
        <dbReference type="RefSeq" id="XP_017030419.1"/>
    </source>
</evidence>
<dbReference type="InterPro" id="IPR035940">
    <property type="entry name" value="CAP_sf"/>
</dbReference>
<dbReference type="CDD" id="cd05380">
    <property type="entry name" value="CAP_euk"/>
    <property type="match status" value="1"/>
</dbReference>
<dbReference type="OrthoDB" id="7882501at2759"/>
<dbReference type="Pfam" id="PF00188">
    <property type="entry name" value="CAP"/>
    <property type="match status" value="1"/>
</dbReference>
<name>A0A6P4J532_DROKI</name>
<reference evidence="7" key="1">
    <citation type="submission" date="2025-08" db="UniProtKB">
        <authorList>
            <consortium name="RefSeq"/>
        </authorList>
    </citation>
    <scope>IDENTIFICATION</scope>
    <source>
        <strain evidence="7">14028-0561.14</strain>
        <tissue evidence="7">Whole fly</tissue>
    </source>
</reference>
<feature type="domain" description="SCP" evidence="5">
    <location>
        <begin position="68"/>
        <end position="214"/>
    </location>
</feature>
<evidence type="ECO:0000256" key="1">
    <source>
        <dbReference type="ARBA" id="ARBA00004613"/>
    </source>
</evidence>
<keyword evidence="6" id="KW-1185">Reference proteome</keyword>
<dbReference type="Gene3D" id="3.40.33.10">
    <property type="entry name" value="CAP"/>
    <property type="match status" value="1"/>
</dbReference>
<dbReference type="GeneID" id="108080263"/>
<keyword evidence="3" id="KW-0812">Transmembrane</keyword>
<evidence type="ECO:0000313" key="6">
    <source>
        <dbReference type="Proteomes" id="UP001652661"/>
    </source>
</evidence>
<protein>
    <submittedName>
        <fullName evidence="7">Tabinhibitin 7-like</fullName>
    </submittedName>
</protein>
<proteinExistence type="predicted"/>
<evidence type="ECO:0000256" key="2">
    <source>
        <dbReference type="ARBA" id="ARBA00022525"/>
    </source>
</evidence>
<keyword evidence="3" id="KW-1133">Transmembrane helix</keyword>
<accession>A0A6P4J532</accession>
<dbReference type="AlphaFoldDB" id="A0A6P4J532"/>
<feature type="transmembrane region" description="Helical" evidence="3">
    <location>
        <begin position="207"/>
        <end position="225"/>
    </location>
</feature>
<evidence type="ECO:0000256" key="4">
    <source>
        <dbReference type="SAM" id="SignalP"/>
    </source>
</evidence>